<feature type="transmembrane region" description="Helical" evidence="7">
    <location>
        <begin position="294"/>
        <end position="311"/>
    </location>
</feature>
<evidence type="ECO:0000256" key="2">
    <source>
        <dbReference type="ARBA" id="ARBA00022448"/>
    </source>
</evidence>
<dbReference type="InterPro" id="IPR011701">
    <property type="entry name" value="MFS"/>
</dbReference>
<comment type="caution">
    <text evidence="9">The sequence shown here is derived from an EMBL/GenBank/DDBJ whole genome shotgun (WGS) entry which is preliminary data.</text>
</comment>
<feature type="transmembrane region" description="Helical" evidence="7">
    <location>
        <begin position="104"/>
        <end position="125"/>
    </location>
</feature>
<dbReference type="Proteomes" id="UP000637578">
    <property type="component" value="Unassembled WGS sequence"/>
</dbReference>
<dbReference type="SUPFAM" id="SSF103473">
    <property type="entry name" value="MFS general substrate transporter"/>
    <property type="match status" value="1"/>
</dbReference>
<dbReference type="InterPro" id="IPR036259">
    <property type="entry name" value="MFS_trans_sf"/>
</dbReference>
<evidence type="ECO:0000256" key="5">
    <source>
        <dbReference type="ARBA" id="ARBA00022989"/>
    </source>
</evidence>
<keyword evidence="5 7" id="KW-1133">Transmembrane helix</keyword>
<evidence type="ECO:0000256" key="3">
    <source>
        <dbReference type="ARBA" id="ARBA00022475"/>
    </source>
</evidence>
<keyword evidence="3" id="KW-1003">Cell membrane</keyword>
<feature type="transmembrane region" description="Helical" evidence="7">
    <location>
        <begin position="261"/>
        <end position="282"/>
    </location>
</feature>
<dbReference type="Pfam" id="PF07690">
    <property type="entry name" value="MFS_1"/>
    <property type="match status" value="1"/>
</dbReference>
<dbReference type="InterPro" id="IPR020846">
    <property type="entry name" value="MFS_dom"/>
</dbReference>
<protein>
    <submittedName>
        <fullName evidence="9">MFS transporter</fullName>
    </submittedName>
</protein>
<organism evidence="9 10">
    <name type="scientific">Longimycelium tulufanense</name>
    <dbReference type="NCBI Taxonomy" id="907463"/>
    <lineage>
        <taxon>Bacteria</taxon>
        <taxon>Bacillati</taxon>
        <taxon>Actinomycetota</taxon>
        <taxon>Actinomycetes</taxon>
        <taxon>Pseudonocardiales</taxon>
        <taxon>Pseudonocardiaceae</taxon>
        <taxon>Longimycelium</taxon>
    </lineage>
</organism>
<sequence length="418" mass="43546">MHGGSRVDGAGEQIEVSNRSWLTGSTRRLLVAGAVDWLGTGLLVAASAVYFTQVVGIPTRQVGLGLTLAGVLAMSAAGLVGMLADRFGVKRVLIGLYLVRAGATFAYMAVTGWLGLVGAAVFRLLGDQATSPLVQSLVAEVTEDGNTRVRIMASYRVVANVATAVSTPLAGYAIAIGTYQAFAFLLIGNAFAFVATAVLLMWMPAGVRRRSRPTATPKAAVIRDGTLLSLTGVDGLLALWQPVLSIAMPLWIVASTDAPKFMAGVLFALNTIGCIVCQVSAARLTSRIRLATRSYTAVPLLLLASCGFFAASGSSHGGATIALLVAAVVTLTGAELLQTSASWTLSYAIAPDEKRSQYLSVFGLGRAASRNLIGPLVLTTVVTMPHAQGWFLLALGFLLVTGVTYVVGRKCTQVPSRA</sequence>
<feature type="transmembrane region" description="Helical" evidence="7">
    <location>
        <begin position="63"/>
        <end position="84"/>
    </location>
</feature>
<feature type="transmembrane region" description="Helical" evidence="7">
    <location>
        <begin position="390"/>
        <end position="408"/>
    </location>
</feature>
<keyword evidence="4 7" id="KW-0812">Transmembrane</keyword>
<dbReference type="InterPro" id="IPR050171">
    <property type="entry name" value="MFS_Transporters"/>
</dbReference>
<feature type="domain" description="Major facilitator superfamily (MFS) profile" evidence="8">
    <location>
        <begin position="25"/>
        <end position="413"/>
    </location>
</feature>
<reference evidence="9" key="1">
    <citation type="journal article" date="2014" name="Int. J. Syst. Evol. Microbiol.">
        <title>Complete genome sequence of Corynebacterium casei LMG S-19264T (=DSM 44701T), isolated from a smear-ripened cheese.</title>
        <authorList>
            <consortium name="US DOE Joint Genome Institute (JGI-PGF)"/>
            <person name="Walter F."/>
            <person name="Albersmeier A."/>
            <person name="Kalinowski J."/>
            <person name="Ruckert C."/>
        </authorList>
    </citation>
    <scope>NUCLEOTIDE SEQUENCE</scope>
    <source>
        <strain evidence="9">CGMCC 4.5737</strain>
    </source>
</reference>
<reference evidence="9" key="2">
    <citation type="submission" date="2020-09" db="EMBL/GenBank/DDBJ databases">
        <authorList>
            <person name="Sun Q."/>
            <person name="Zhou Y."/>
        </authorList>
    </citation>
    <scope>NUCLEOTIDE SEQUENCE</scope>
    <source>
        <strain evidence="9">CGMCC 4.5737</strain>
    </source>
</reference>
<dbReference type="AlphaFoldDB" id="A0A8J3CAT5"/>
<evidence type="ECO:0000256" key="7">
    <source>
        <dbReference type="SAM" id="Phobius"/>
    </source>
</evidence>
<name>A0A8J3CAT5_9PSEU</name>
<evidence type="ECO:0000256" key="1">
    <source>
        <dbReference type="ARBA" id="ARBA00004651"/>
    </source>
</evidence>
<feature type="transmembrane region" description="Helical" evidence="7">
    <location>
        <begin position="157"/>
        <end position="175"/>
    </location>
</feature>
<accession>A0A8J3CAT5</accession>
<keyword evidence="10" id="KW-1185">Reference proteome</keyword>
<evidence type="ECO:0000256" key="4">
    <source>
        <dbReference type="ARBA" id="ARBA00022692"/>
    </source>
</evidence>
<evidence type="ECO:0000256" key="6">
    <source>
        <dbReference type="ARBA" id="ARBA00023136"/>
    </source>
</evidence>
<dbReference type="GO" id="GO:0005886">
    <property type="term" value="C:plasma membrane"/>
    <property type="evidence" value="ECO:0007669"/>
    <property type="project" value="UniProtKB-SubCell"/>
</dbReference>
<proteinExistence type="predicted"/>
<feature type="transmembrane region" description="Helical" evidence="7">
    <location>
        <begin position="29"/>
        <end position="51"/>
    </location>
</feature>
<comment type="subcellular location">
    <subcellularLocation>
        <location evidence="1">Cell membrane</location>
        <topology evidence="1">Multi-pass membrane protein</topology>
    </subcellularLocation>
</comment>
<evidence type="ECO:0000313" key="10">
    <source>
        <dbReference type="Proteomes" id="UP000637578"/>
    </source>
</evidence>
<dbReference type="Gene3D" id="1.20.1250.20">
    <property type="entry name" value="MFS general substrate transporter like domains"/>
    <property type="match status" value="2"/>
</dbReference>
<keyword evidence="2" id="KW-0813">Transport</keyword>
<feature type="transmembrane region" description="Helical" evidence="7">
    <location>
        <begin position="236"/>
        <end position="255"/>
    </location>
</feature>
<dbReference type="EMBL" id="BMMK01000003">
    <property type="protein sequence ID" value="GGM41605.1"/>
    <property type="molecule type" value="Genomic_DNA"/>
</dbReference>
<dbReference type="GO" id="GO:0022857">
    <property type="term" value="F:transmembrane transporter activity"/>
    <property type="evidence" value="ECO:0007669"/>
    <property type="project" value="InterPro"/>
</dbReference>
<evidence type="ECO:0000313" key="9">
    <source>
        <dbReference type="EMBL" id="GGM41605.1"/>
    </source>
</evidence>
<keyword evidence="6 7" id="KW-0472">Membrane</keyword>
<gene>
    <name evidence="9" type="ORF">GCM10012275_10720</name>
</gene>
<feature type="transmembrane region" description="Helical" evidence="7">
    <location>
        <begin position="181"/>
        <end position="202"/>
    </location>
</feature>
<dbReference type="PANTHER" id="PTHR23517:SF2">
    <property type="entry name" value="MULTIDRUG RESISTANCE PROTEIN MDTH"/>
    <property type="match status" value="1"/>
</dbReference>
<dbReference type="PROSITE" id="PS50850">
    <property type="entry name" value="MFS"/>
    <property type="match status" value="1"/>
</dbReference>
<dbReference type="PANTHER" id="PTHR23517">
    <property type="entry name" value="RESISTANCE PROTEIN MDTM, PUTATIVE-RELATED-RELATED"/>
    <property type="match status" value="1"/>
</dbReference>
<evidence type="ECO:0000259" key="8">
    <source>
        <dbReference type="PROSITE" id="PS50850"/>
    </source>
</evidence>